<organism evidence="2 3">
    <name type="scientific">Armillaria ostoyae</name>
    <name type="common">Armillaria root rot fungus</name>
    <dbReference type="NCBI Taxonomy" id="47428"/>
    <lineage>
        <taxon>Eukaryota</taxon>
        <taxon>Fungi</taxon>
        <taxon>Dikarya</taxon>
        <taxon>Basidiomycota</taxon>
        <taxon>Agaricomycotina</taxon>
        <taxon>Agaricomycetes</taxon>
        <taxon>Agaricomycetidae</taxon>
        <taxon>Agaricales</taxon>
        <taxon>Marasmiineae</taxon>
        <taxon>Physalacriaceae</taxon>
        <taxon>Armillaria</taxon>
    </lineage>
</organism>
<protein>
    <submittedName>
        <fullName evidence="2">Uncharacterized protein</fullName>
    </submittedName>
</protein>
<evidence type="ECO:0000313" key="2">
    <source>
        <dbReference type="EMBL" id="SJK99534.1"/>
    </source>
</evidence>
<dbReference type="Proteomes" id="UP000219338">
    <property type="component" value="Unassembled WGS sequence"/>
</dbReference>
<gene>
    <name evidence="2" type="ORF">ARMOST_02839</name>
</gene>
<dbReference type="EMBL" id="FUEG01000002">
    <property type="protein sequence ID" value="SJK99534.1"/>
    <property type="molecule type" value="Genomic_DNA"/>
</dbReference>
<proteinExistence type="predicted"/>
<evidence type="ECO:0000313" key="3">
    <source>
        <dbReference type="Proteomes" id="UP000219338"/>
    </source>
</evidence>
<reference evidence="3" key="1">
    <citation type="journal article" date="2017" name="Nat. Ecol. Evol.">
        <title>Genome expansion and lineage-specific genetic innovations in the forest pathogenic fungi Armillaria.</title>
        <authorList>
            <person name="Sipos G."/>
            <person name="Prasanna A.N."/>
            <person name="Walter M.C."/>
            <person name="O'Connor E."/>
            <person name="Balint B."/>
            <person name="Krizsan K."/>
            <person name="Kiss B."/>
            <person name="Hess J."/>
            <person name="Varga T."/>
            <person name="Slot J."/>
            <person name="Riley R."/>
            <person name="Boka B."/>
            <person name="Rigling D."/>
            <person name="Barry K."/>
            <person name="Lee J."/>
            <person name="Mihaltcheva S."/>
            <person name="LaButti K."/>
            <person name="Lipzen A."/>
            <person name="Waldron R."/>
            <person name="Moloney N.M."/>
            <person name="Sperisen C."/>
            <person name="Kredics L."/>
            <person name="Vagvoelgyi C."/>
            <person name="Patrignani A."/>
            <person name="Fitzpatrick D."/>
            <person name="Nagy I."/>
            <person name="Doyle S."/>
            <person name="Anderson J.B."/>
            <person name="Grigoriev I.V."/>
            <person name="Gueldener U."/>
            <person name="Muensterkoetter M."/>
            <person name="Nagy L.G."/>
        </authorList>
    </citation>
    <scope>NUCLEOTIDE SEQUENCE [LARGE SCALE GENOMIC DNA]</scope>
    <source>
        <strain evidence="3">C18/9</strain>
    </source>
</reference>
<feature type="region of interest" description="Disordered" evidence="1">
    <location>
        <begin position="48"/>
        <end position="95"/>
    </location>
</feature>
<feature type="compositionally biased region" description="Acidic residues" evidence="1">
    <location>
        <begin position="51"/>
        <end position="72"/>
    </location>
</feature>
<accession>A0A284QSR9</accession>
<sequence>MAHPPLSSQRTTNIDDYRPWRRGRAKAMLDSNMERVPDNEVGVAVVFDKEVEGEEDKEGFENRDESDDDEDAGTGQVGEYAGPAKSTADKDIVDR</sequence>
<evidence type="ECO:0000256" key="1">
    <source>
        <dbReference type="SAM" id="MobiDB-lite"/>
    </source>
</evidence>
<dbReference type="AlphaFoldDB" id="A0A284QSR9"/>
<name>A0A284QSR9_ARMOS</name>
<keyword evidence="3" id="KW-1185">Reference proteome</keyword>